<dbReference type="GO" id="GO:0004519">
    <property type="term" value="F:endonuclease activity"/>
    <property type="evidence" value="ECO:0007669"/>
    <property type="project" value="UniProtKB-KW"/>
</dbReference>
<keyword evidence="2" id="KW-0378">Hydrolase</keyword>
<organism evidence="2 3">
    <name type="scientific">candidate division TA06 bacterium 34_109</name>
    <dbReference type="NCBI Taxonomy" id="1635277"/>
    <lineage>
        <taxon>Bacteria</taxon>
        <taxon>Bacteria division TA06</taxon>
    </lineage>
</organism>
<dbReference type="AlphaFoldDB" id="A0A124G056"/>
<keyword evidence="2" id="KW-0255">Endonuclease</keyword>
<gene>
    <name evidence="2" type="ORF">XE03_1483</name>
</gene>
<dbReference type="Pfam" id="PF13175">
    <property type="entry name" value="AAA_15"/>
    <property type="match status" value="1"/>
</dbReference>
<dbReference type="InterPro" id="IPR041685">
    <property type="entry name" value="AAA_GajA/Old/RecF-like"/>
</dbReference>
<evidence type="ECO:0000313" key="2">
    <source>
        <dbReference type="EMBL" id="KUK86467.1"/>
    </source>
</evidence>
<accession>A0A124G056</accession>
<dbReference type="InterPro" id="IPR051396">
    <property type="entry name" value="Bact_Antivir_Def_Nuclease"/>
</dbReference>
<dbReference type="InterPro" id="IPR027417">
    <property type="entry name" value="P-loop_NTPase"/>
</dbReference>
<evidence type="ECO:0000313" key="3">
    <source>
        <dbReference type="Proteomes" id="UP000053467"/>
    </source>
</evidence>
<dbReference type="EMBL" id="LGGX01000018">
    <property type="protein sequence ID" value="KUK86467.1"/>
    <property type="molecule type" value="Genomic_DNA"/>
</dbReference>
<keyword evidence="2" id="KW-0540">Nuclease</keyword>
<comment type="caution">
    <text evidence="2">The sequence shown here is derived from an EMBL/GenBank/DDBJ whole genome shotgun (WGS) entry which is preliminary data.</text>
</comment>
<dbReference type="Proteomes" id="UP000053467">
    <property type="component" value="Unassembled WGS sequence"/>
</dbReference>
<dbReference type="SUPFAM" id="SSF52540">
    <property type="entry name" value="P-loop containing nucleoside triphosphate hydrolases"/>
    <property type="match status" value="1"/>
</dbReference>
<dbReference type="Gene3D" id="3.40.50.300">
    <property type="entry name" value="P-loop containing nucleotide triphosphate hydrolases"/>
    <property type="match status" value="1"/>
</dbReference>
<dbReference type="PANTHER" id="PTHR43581">
    <property type="entry name" value="ATP/GTP PHOSPHATASE"/>
    <property type="match status" value="1"/>
</dbReference>
<sequence length="121" mass="14113">MDFGREIKMYISKIQISNFRGFKDPVIVEFHEGINIIIGANNSGKYNLIKALSLIFSDKNKRLTTDDFNKQITIQELRDRTPKVQISAFFKEGRLGFMSQHLTLLLRNVKYDYNKPRGLNQ</sequence>
<dbReference type="PANTHER" id="PTHR43581:SF4">
    <property type="entry name" value="ATP_GTP PHOSPHATASE"/>
    <property type="match status" value="1"/>
</dbReference>
<name>A0A124G056_UNCT6</name>
<reference evidence="3" key="1">
    <citation type="journal article" date="2015" name="MBio">
        <title>Genome-Resolved Metagenomic Analysis Reveals Roles for Candidate Phyla and Other Microbial Community Members in Biogeochemical Transformations in Oil Reservoirs.</title>
        <authorList>
            <person name="Hu P."/>
            <person name="Tom L."/>
            <person name="Singh A."/>
            <person name="Thomas B.C."/>
            <person name="Baker B.J."/>
            <person name="Piceno Y.M."/>
            <person name="Andersen G.L."/>
            <person name="Banfield J.F."/>
        </authorList>
    </citation>
    <scope>NUCLEOTIDE SEQUENCE [LARGE SCALE GENOMIC DNA]</scope>
</reference>
<feature type="domain" description="Endonuclease GajA/Old nuclease/RecF-like AAA" evidence="1">
    <location>
        <begin position="9"/>
        <end position="86"/>
    </location>
</feature>
<evidence type="ECO:0000259" key="1">
    <source>
        <dbReference type="Pfam" id="PF13175"/>
    </source>
</evidence>
<proteinExistence type="predicted"/>
<protein>
    <submittedName>
        <fullName evidence="2">Putative ATP-dependent endonuclease of the OLD family</fullName>
    </submittedName>
</protein>